<accession>A0A0D3ID59</accession>
<evidence type="ECO:0000313" key="4">
    <source>
        <dbReference type="Proteomes" id="UP000013827"/>
    </source>
</evidence>
<name>A0A0D3ID59_EMIH1</name>
<keyword evidence="1" id="KW-0472">Membrane</keyword>
<dbReference type="PaxDb" id="2903-EOD09194"/>
<feature type="signal peptide" evidence="2">
    <location>
        <begin position="1"/>
        <end position="26"/>
    </location>
</feature>
<feature type="chain" id="PRO_5044285590" evidence="2">
    <location>
        <begin position="27"/>
        <end position="146"/>
    </location>
</feature>
<reference evidence="3" key="2">
    <citation type="submission" date="2024-10" db="UniProtKB">
        <authorList>
            <consortium name="EnsemblProtists"/>
        </authorList>
    </citation>
    <scope>IDENTIFICATION</scope>
</reference>
<feature type="transmembrane region" description="Helical" evidence="1">
    <location>
        <begin position="51"/>
        <end position="72"/>
    </location>
</feature>
<dbReference type="HOGENOM" id="CLU_1791951_0_0_1"/>
<organism evidence="3 4">
    <name type="scientific">Emiliania huxleyi (strain CCMP1516)</name>
    <dbReference type="NCBI Taxonomy" id="280463"/>
    <lineage>
        <taxon>Eukaryota</taxon>
        <taxon>Haptista</taxon>
        <taxon>Haptophyta</taxon>
        <taxon>Prymnesiophyceae</taxon>
        <taxon>Isochrysidales</taxon>
        <taxon>Noelaerhabdaceae</taxon>
        <taxon>Emiliania</taxon>
    </lineage>
</organism>
<reference evidence="4" key="1">
    <citation type="journal article" date="2013" name="Nature">
        <title>Pan genome of the phytoplankton Emiliania underpins its global distribution.</title>
        <authorList>
            <person name="Read B.A."/>
            <person name="Kegel J."/>
            <person name="Klute M.J."/>
            <person name="Kuo A."/>
            <person name="Lefebvre S.C."/>
            <person name="Maumus F."/>
            <person name="Mayer C."/>
            <person name="Miller J."/>
            <person name="Monier A."/>
            <person name="Salamov A."/>
            <person name="Young J."/>
            <person name="Aguilar M."/>
            <person name="Claverie J.M."/>
            <person name="Frickenhaus S."/>
            <person name="Gonzalez K."/>
            <person name="Herman E.K."/>
            <person name="Lin Y.C."/>
            <person name="Napier J."/>
            <person name="Ogata H."/>
            <person name="Sarno A.F."/>
            <person name="Shmutz J."/>
            <person name="Schroeder D."/>
            <person name="de Vargas C."/>
            <person name="Verret F."/>
            <person name="von Dassow P."/>
            <person name="Valentin K."/>
            <person name="Van de Peer Y."/>
            <person name="Wheeler G."/>
            <person name="Dacks J.B."/>
            <person name="Delwiche C.F."/>
            <person name="Dyhrman S.T."/>
            <person name="Glockner G."/>
            <person name="John U."/>
            <person name="Richards T."/>
            <person name="Worden A.Z."/>
            <person name="Zhang X."/>
            <person name="Grigoriev I.V."/>
            <person name="Allen A.E."/>
            <person name="Bidle K."/>
            <person name="Borodovsky M."/>
            <person name="Bowler C."/>
            <person name="Brownlee C."/>
            <person name="Cock J.M."/>
            <person name="Elias M."/>
            <person name="Gladyshev V.N."/>
            <person name="Groth M."/>
            <person name="Guda C."/>
            <person name="Hadaegh A."/>
            <person name="Iglesias-Rodriguez M.D."/>
            <person name="Jenkins J."/>
            <person name="Jones B.M."/>
            <person name="Lawson T."/>
            <person name="Leese F."/>
            <person name="Lindquist E."/>
            <person name="Lobanov A."/>
            <person name="Lomsadze A."/>
            <person name="Malik S.B."/>
            <person name="Marsh M.E."/>
            <person name="Mackinder L."/>
            <person name="Mock T."/>
            <person name="Mueller-Roeber B."/>
            <person name="Pagarete A."/>
            <person name="Parker M."/>
            <person name="Probert I."/>
            <person name="Quesneville H."/>
            <person name="Raines C."/>
            <person name="Rensing S.A."/>
            <person name="Riano-Pachon D.M."/>
            <person name="Richier S."/>
            <person name="Rokitta S."/>
            <person name="Shiraiwa Y."/>
            <person name="Soanes D.M."/>
            <person name="van der Giezen M."/>
            <person name="Wahlund T.M."/>
            <person name="Williams B."/>
            <person name="Wilson W."/>
            <person name="Wolfe G."/>
            <person name="Wurch L.L."/>
        </authorList>
    </citation>
    <scope>NUCLEOTIDE SEQUENCE</scope>
</reference>
<protein>
    <submittedName>
        <fullName evidence="3">Uncharacterized protein</fullName>
    </submittedName>
</protein>
<keyword evidence="4" id="KW-1185">Reference proteome</keyword>
<dbReference type="EnsemblProtists" id="EOD09194">
    <property type="protein sequence ID" value="EOD09194"/>
    <property type="gene ID" value="EMIHUDRAFT_358484"/>
</dbReference>
<dbReference type="GeneID" id="17255370"/>
<keyword evidence="1" id="KW-1133">Transmembrane helix</keyword>
<keyword evidence="2" id="KW-0732">Signal</keyword>
<proteinExistence type="predicted"/>
<dbReference type="RefSeq" id="XP_005761623.1">
    <property type="nucleotide sequence ID" value="XM_005761566.1"/>
</dbReference>
<keyword evidence="1" id="KW-0812">Transmembrane</keyword>
<sequence>MALCLLSSCALQLLLCWLSRLALVACADSFAAALFSPLAARLLAADCPSPLGHLFVSLATFQLVTAAVYLASATLRGGRIVRHLPEPVSLGYLASVGLILVDSSSKAEMAPRLGRDMGGRDMGRDWDEIGTRLGRDWGEIGARLGR</sequence>
<dbReference type="Proteomes" id="UP000013827">
    <property type="component" value="Unassembled WGS sequence"/>
</dbReference>
<evidence type="ECO:0000313" key="3">
    <source>
        <dbReference type="EnsemblProtists" id="EOD09194"/>
    </source>
</evidence>
<dbReference type="KEGG" id="ehx:EMIHUDRAFT_358484"/>
<dbReference type="AlphaFoldDB" id="A0A0D3ID59"/>
<evidence type="ECO:0000256" key="1">
    <source>
        <dbReference type="SAM" id="Phobius"/>
    </source>
</evidence>
<evidence type="ECO:0000256" key="2">
    <source>
        <dbReference type="SAM" id="SignalP"/>
    </source>
</evidence>